<evidence type="ECO:0000313" key="3">
    <source>
        <dbReference type="Proteomes" id="UP000321606"/>
    </source>
</evidence>
<organism evidence="2 3">
    <name type="scientific">Pseudoleptotrichia goodfellowii</name>
    <dbReference type="NCBI Taxonomy" id="157692"/>
    <lineage>
        <taxon>Bacteria</taxon>
        <taxon>Fusobacteriati</taxon>
        <taxon>Fusobacteriota</taxon>
        <taxon>Fusobacteriia</taxon>
        <taxon>Fusobacteriales</taxon>
        <taxon>Leptotrichiaceae</taxon>
        <taxon>Pseudoleptotrichia</taxon>
    </lineage>
</organism>
<gene>
    <name evidence="2" type="ORF">JCM16774_0733</name>
</gene>
<reference evidence="2 3" key="1">
    <citation type="submission" date="2019-07" db="EMBL/GenBank/DDBJ databases">
        <title>Complete Genome Sequence of Leptotrichia goodfellowii Strain JCM 16774.</title>
        <authorList>
            <person name="Watanabe S."/>
            <person name="Cui L."/>
        </authorList>
    </citation>
    <scope>NUCLEOTIDE SEQUENCE [LARGE SCALE GENOMIC DNA]</scope>
    <source>
        <strain evidence="2 3">JCM16774</strain>
    </source>
</reference>
<dbReference type="OrthoDB" id="9801008at2"/>
<evidence type="ECO:0000313" key="2">
    <source>
        <dbReference type="EMBL" id="BBM35803.1"/>
    </source>
</evidence>
<dbReference type="EMBL" id="AP019822">
    <property type="protein sequence ID" value="BBM35803.1"/>
    <property type="molecule type" value="Genomic_DNA"/>
</dbReference>
<dbReference type="SMART" id="SM00871">
    <property type="entry name" value="AraC_E_bind"/>
    <property type="match status" value="1"/>
</dbReference>
<evidence type="ECO:0000259" key="1">
    <source>
        <dbReference type="SMART" id="SM00871"/>
    </source>
</evidence>
<dbReference type="SUPFAM" id="SSF55136">
    <property type="entry name" value="Probable bacterial effector-binding domain"/>
    <property type="match status" value="1"/>
</dbReference>
<dbReference type="InterPro" id="IPR010499">
    <property type="entry name" value="AraC_E-bd"/>
</dbReference>
<dbReference type="InterPro" id="IPR029441">
    <property type="entry name" value="Cass2"/>
</dbReference>
<feature type="domain" description="AraC effector-binding" evidence="1">
    <location>
        <begin position="1"/>
        <end position="154"/>
    </location>
</feature>
<dbReference type="PANTHER" id="PTHR36444:SF2">
    <property type="entry name" value="TRANSCRIPTIONAL REGULATOR PROTEIN YOBU-RELATED"/>
    <property type="match status" value="1"/>
</dbReference>
<proteinExistence type="predicted"/>
<dbReference type="PANTHER" id="PTHR36444">
    <property type="entry name" value="TRANSCRIPTIONAL REGULATOR PROTEIN YOBU-RELATED"/>
    <property type="match status" value="1"/>
</dbReference>
<name>A0A510JCM9_9FUSO</name>
<dbReference type="InterPro" id="IPR053182">
    <property type="entry name" value="YobU-like_regulator"/>
</dbReference>
<dbReference type="RefSeq" id="WP_006807988.1">
    <property type="nucleotide sequence ID" value="NZ_AP019822.1"/>
</dbReference>
<dbReference type="Gene3D" id="3.20.80.10">
    <property type="entry name" value="Regulatory factor, effector binding domain"/>
    <property type="match status" value="1"/>
</dbReference>
<accession>A0A510JCM9</accession>
<dbReference type="AlphaFoldDB" id="A0A510JCM9"/>
<dbReference type="STRING" id="714315.GCA_000516535_00731"/>
<protein>
    <submittedName>
        <fullName evidence="2">Transcriptional regulator, effector binding domain protein</fullName>
    </submittedName>
</protein>
<dbReference type="KEGG" id="lgo:JCM16774_0733"/>
<dbReference type="InterPro" id="IPR011256">
    <property type="entry name" value="Reg_factor_effector_dom_sf"/>
</dbReference>
<dbReference type="Proteomes" id="UP000321606">
    <property type="component" value="Chromosome"/>
</dbReference>
<sequence length="154" mass="18389">MNYEIVELEGKTLVGLKMRVKDDKTMYEKIGNLWKDFYSQDNVQDKINDNAVAVYYNYNNKNGFEYDFFIGNEVESGNDKIPENMTKLEISKGKYAKFKIFGNPKREVPKFWQEFWKEFGKETSEIRAYTYDFEEYVTGNDYENTEINIYISIK</sequence>
<dbReference type="Pfam" id="PF14526">
    <property type="entry name" value="Cass2"/>
    <property type="match status" value="1"/>
</dbReference>